<dbReference type="Proteomes" id="UP000284250">
    <property type="component" value="Unassembled WGS sequence"/>
</dbReference>
<proteinExistence type="predicted"/>
<organism evidence="1 2">
    <name type="scientific">Hymenobacter rubripertinctus</name>
    <dbReference type="NCBI Taxonomy" id="2029981"/>
    <lineage>
        <taxon>Bacteria</taxon>
        <taxon>Pseudomonadati</taxon>
        <taxon>Bacteroidota</taxon>
        <taxon>Cytophagia</taxon>
        <taxon>Cytophagales</taxon>
        <taxon>Hymenobacteraceae</taxon>
        <taxon>Hymenobacter</taxon>
    </lineage>
</organism>
<accession>A0A418R340</accession>
<evidence type="ECO:0000313" key="1">
    <source>
        <dbReference type="EMBL" id="RIY11774.1"/>
    </source>
</evidence>
<reference evidence="1 2" key="2">
    <citation type="submission" date="2019-01" db="EMBL/GenBank/DDBJ databases">
        <title>Hymenobacter humicola sp. nov., isolated from soils in Antarctica.</title>
        <authorList>
            <person name="Sedlacek I."/>
            <person name="Holochova P."/>
            <person name="Kralova S."/>
            <person name="Pantucek R."/>
            <person name="Stankova E."/>
            <person name="Vrbovska V."/>
            <person name="Kristofova L."/>
            <person name="Svec P."/>
            <person name="Busse H.-J."/>
        </authorList>
    </citation>
    <scope>NUCLEOTIDE SEQUENCE [LARGE SCALE GENOMIC DNA]</scope>
    <source>
        <strain evidence="1 2">CCM 8852</strain>
    </source>
</reference>
<dbReference type="EMBL" id="QYCN01000007">
    <property type="protein sequence ID" value="RIY11774.1"/>
    <property type="molecule type" value="Genomic_DNA"/>
</dbReference>
<protein>
    <submittedName>
        <fullName evidence="1">Uncharacterized protein</fullName>
    </submittedName>
</protein>
<keyword evidence="2" id="KW-1185">Reference proteome</keyword>
<evidence type="ECO:0000313" key="2">
    <source>
        <dbReference type="Proteomes" id="UP000284250"/>
    </source>
</evidence>
<dbReference type="AlphaFoldDB" id="A0A418R340"/>
<comment type="caution">
    <text evidence="1">The sequence shown here is derived from an EMBL/GenBank/DDBJ whole genome shotgun (WGS) entry which is preliminary data.</text>
</comment>
<gene>
    <name evidence="1" type="ORF">D0T11_06340</name>
</gene>
<name>A0A418R340_9BACT</name>
<reference evidence="1 2" key="1">
    <citation type="submission" date="2018-09" db="EMBL/GenBank/DDBJ databases">
        <authorList>
            <person name="Zeman M."/>
            <person name="Pardy F."/>
        </authorList>
    </citation>
    <scope>NUCLEOTIDE SEQUENCE [LARGE SCALE GENOMIC DNA]</scope>
    <source>
        <strain evidence="1 2">CCM 8852</strain>
    </source>
</reference>
<sequence>MTSPHLETFKAFLQDETIRESYKITDDDIATASLTHSSSNLMVELIRQMINKQIDIGSTKITASHLHSVLNNRLK</sequence>